<keyword evidence="3" id="KW-0378">Hydrolase</keyword>
<dbReference type="EMBL" id="JAHWGI010001108">
    <property type="protein sequence ID" value="KAK3922713.1"/>
    <property type="molecule type" value="Genomic_DNA"/>
</dbReference>
<dbReference type="InterPro" id="IPR011335">
    <property type="entry name" value="Restrct_endonuc-II-like"/>
</dbReference>
<evidence type="ECO:0000259" key="2">
    <source>
        <dbReference type="PROSITE" id="PS50966"/>
    </source>
</evidence>
<keyword evidence="1" id="KW-0862">Zinc</keyword>
<dbReference type="GO" id="GO:0006281">
    <property type="term" value="P:DNA repair"/>
    <property type="evidence" value="ECO:0007669"/>
    <property type="project" value="UniProtKB-ARBA"/>
</dbReference>
<dbReference type="CDD" id="cd22343">
    <property type="entry name" value="PDDEXK_lambda_exonuclease-like"/>
    <property type="match status" value="1"/>
</dbReference>
<evidence type="ECO:0000256" key="1">
    <source>
        <dbReference type="PROSITE-ProRule" id="PRU00325"/>
    </source>
</evidence>
<protein>
    <submittedName>
        <fullName evidence="3">Exonuclease</fullName>
    </submittedName>
</protein>
<dbReference type="InterPro" id="IPR007527">
    <property type="entry name" value="Znf_SWIM"/>
</dbReference>
<dbReference type="Gene3D" id="3.90.320.10">
    <property type="match status" value="1"/>
</dbReference>
<dbReference type="PROSITE" id="PS50966">
    <property type="entry name" value="ZF_SWIM"/>
    <property type="match status" value="1"/>
</dbReference>
<gene>
    <name evidence="3" type="ORF">KUF71_000115</name>
</gene>
<keyword evidence="1" id="KW-0479">Metal-binding</keyword>
<dbReference type="PANTHER" id="PTHR47526">
    <property type="entry name" value="ATP-DEPENDENT DNA HELICASE"/>
    <property type="match status" value="1"/>
</dbReference>
<proteinExistence type="predicted"/>
<keyword evidence="3" id="KW-0269">Exonuclease</keyword>
<dbReference type="InterPro" id="IPR011604">
    <property type="entry name" value="PDDEXK-like_dom_sf"/>
</dbReference>
<keyword evidence="4" id="KW-1185">Reference proteome</keyword>
<dbReference type="Pfam" id="PF09588">
    <property type="entry name" value="YqaJ"/>
    <property type="match status" value="1"/>
</dbReference>
<organism evidence="3 4">
    <name type="scientific">Frankliniella fusca</name>
    <dbReference type="NCBI Taxonomy" id="407009"/>
    <lineage>
        <taxon>Eukaryota</taxon>
        <taxon>Metazoa</taxon>
        <taxon>Ecdysozoa</taxon>
        <taxon>Arthropoda</taxon>
        <taxon>Hexapoda</taxon>
        <taxon>Insecta</taxon>
        <taxon>Pterygota</taxon>
        <taxon>Neoptera</taxon>
        <taxon>Paraneoptera</taxon>
        <taxon>Thysanoptera</taxon>
        <taxon>Terebrantia</taxon>
        <taxon>Thripoidea</taxon>
        <taxon>Thripidae</taxon>
        <taxon>Frankliniella</taxon>
    </lineage>
</organism>
<keyword evidence="3" id="KW-0540">Nuclease</keyword>
<dbReference type="GO" id="GO:0008270">
    <property type="term" value="F:zinc ion binding"/>
    <property type="evidence" value="ECO:0007669"/>
    <property type="project" value="UniProtKB-KW"/>
</dbReference>
<name>A0AAE1LK61_9NEOP</name>
<feature type="domain" description="SWIM-type" evidence="2">
    <location>
        <begin position="131"/>
        <end position="170"/>
    </location>
</feature>
<evidence type="ECO:0000313" key="4">
    <source>
        <dbReference type="Proteomes" id="UP001219518"/>
    </source>
</evidence>
<dbReference type="PANTHER" id="PTHR47526:SF3">
    <property type="entry name" value="PHD-TYPE DOMAIN-CONTAINING PROTEIN"/>
    <property type="match status" value="1"/>
</dbReference>
<accession>A0AAE1LK61</accession>
<dbReference type="GO" id="GO:0004527">
    <property type="term" value="F:exonuclease activity"/>
    <property type="evidence" value="ECO:0007669"/>
    <property type="project" value="UniProtKB-KW"/>
</dbReference>
<reference evidence="3" key="1">
    <citation type="submission" date="2021-07" db="EMBL/GenBank/DDBJ databases">
        <authorList>
            <person name="Catto M.A."/>
            <person name="Jacobson A."/>
            <person name="Kennedy G."/>
            <person name="Labadie P."/>
            <person name="Hunt B.G."/>
            <person name="Srinivasan R."/>
        </authorList>
    </citation>
    <scope>NUCLEOTIDE SEQUENCE</scope>
    <source>
        <strain evidence="3">PL_HMW_Pooled</strain>
        <tissue evidence="3">Head</tissue>
    </source>
</reference>
<dbReference type="InterPro" id="IPR019080">
    <property type="entry name" value="YqaJ_viral_recombinase"/>
</dbReference>
<dbReference type="AlphaFoldDB" id="A0AAE1LK61"/>
<dbReference type="SUPFAM" id="SSF52980">
    <property type="entry name" value="Restriction endonuclease-like"/>
    <property type="match status" value="1"/>
</dbReference>
<dbReference type="Proteomes" id="UP001219518">
    <property type="component" value="Unassembled WGS sequence"/>
</dbReference>
<sequence length="554" mass="63346">MAEAHASNQKSLPMMPFGPGNKIFQPFPSVHIPNNCSSEKARDYLDLIPEIRFSYKGGVQSGNGHEVEEEVEVDFSQPTQKDRKNIFVDGTLKRANNFIDSGRVLGITDCIRNLHYFVKADVQASYVNTIYKVSVMIAKLSGHVCFAECTCKARSLGRCCHIMAVLLLIGRHVAAKGHEAVTCTGRLCYWIAPSSSTHRRPGIVHEKNEYYKTSSNFQRRAVFDPRPANQQLLSDPDRVNLLREKLNGMTDKLLESPITADSYPDVVVTYQIAEMCSHLIWNLNSIRNCSTSRPIHLLKTAGQSGNDFWHSERSMRITASVAKVVLGLSKDSSRMSFMRKHVWGLDPFSNAAMQRGSEMEGPAREAYRLHLKEADADLEILESGTWVNPAFPSLSCSPDGLIVDTNGIIRLLEIKCPAVLTEMDPNHFEKLPKRQLSTFCMKRNKITGQVELKTTHKWYYQVQMSLSIMQLERCDFVVYSTVKNIPKFMTVTVQYNEEFWREKRERLISIHRQWFVPEHFLANTIFNRPPLRLIYAPFHEEHDDDFFSVWLPSY</sequence>
<reference evidence="3" key="2">
    <citation type="journal article" date="2023" name="BMC Genomics">
        <title>Pest status, molecular evolution, and epigenetic factors derived from the genome assembly of Frankliniella fusca, a thysanopteran phytovirus vector.</title>
        <authorList>
            <person name="Catto M.A."/>
            <person name="Labadie P.E."/>
            <person name="Jacobson A.L."/>
            <person name="Kennedy G.G."/>
            <person name="Srinivasan R."/>
            <person name="Hunt B.G."/>
        </authorList>
    </citation>
    <scope>NUCLEOTIDE SEQUENCE</scope>
    <source>
        <strain evidence="3">PL_HMW_Pooled</strain>
    </source>
</reference>
<evidence type="ECO:0000313" key="3">
    <source>
        <dbReference type="EMBL" id="KAK3922713.1"/>
    </source>
</evidence>
<keyword evidence="1" id="KW-0863">Zinc-finger</keyword>
<comment type="caution">
    <text evidence="3">The sequence shown here is derived from an EMBL/GenBank/DDBJ whole genome shotgun (WGS) entry which is preliminary data.</text>
</comment>